<dbReference type="PRINTS" id="PR00260">
    <property type="entry name" value="CHEMTRNSDUCR"/>
</dbReference>
<feature type="domain" description="HAMP" evidence="7">
    <location>
        <begin position="245"/>
        <end position="297"/>
    </location>
</feature>
<dbReference type="InterPro" id="IPR035965">
    <property type="entry name" value="PAS-like_dom_sf"/>
</dbReference>
<sequence>MRDNGPITDEEVLLDETALLVSRTDPKGRITFVNRAFVEVSGYTEEDLIGAPHNIIRHPHMPAAAFADLWTTIKAGKPWEGLVKNRTKSGGFYWVRANVTPVVENGEVTGYISIRSKPARDQIAEAERTYAAVRGGRAPHLAIHDGSVVARGAMARLARLGRSVTGRLILAFTLMVLAVAGAGLHGVMVTGGVADALSGMQAGRPLAASDIGALVDRLTVHHWLTAATVTVAALLALWCAFATLAALRRPLDRFERDFDAIARNDVSHTIELPDASEFRRLGMLLRATKAKIAYSAQEKQELEARQKESTRIALLETCKAIESDLDATWIGVEQTSQHAGEGISHLLEALAVVRDRTVVVADASERASADAASVAAATEELTASGGEIARQASRSSTVARRAVDSARDSAAAIRRMELATEEIGKVAGLIADIAGQTNLLALNATIEAARAGEAGKGFAVVAGEVKSLAGQTARATGDIAAQIDQLRAAVNGSVDAIQSVIRVIEEIDEAATATAAAVEEQAAANGEIGRSASNSADAAMQVSANVLQIRHQADDITDVAGDVERRMADTRRAVSDLKRRLVIALRQSVAGDRRTSDRIPCEEPVTLTIAGQRFATTMLDLSLQGLLVDPKGLPELRERDSVGVVLRDVGEVAAFVAGTSDLGLHLALDELDDPRMQKLDVVYRRLIESDGPFIKAAQENAANIAREFEESLSRGEITEEALFSTRLTPIPGSDPEQHMAPFLALTDRLFPPIQEPVLRMDARVVFCAAVNLIGFLPTHNSAYSQPQRPGQRDWNTANSRNRRVFADRAGLAAARNTRPFLLQAYRRDMGGGQMVRLKEVDAPIIVRGRHWGSLRLAYKA</sequence>
<dbReference type="PROSITE" id="PS50885">
    <property type="entry name" value="HAMP"/>
    <property type="match status" value="1"/>
</dbReference>
<feature type="domain" description="Methyl-accepting transducer" evidence="5">
    <location>
        <begin position="335"/>
        <end position="557"/>
    </location>
</feature>
<organism evidence="8 9">
    <name type="scientific">Azospirillum oleiclasticum</name>
    <dbReference type="NCBI Taxonomy" id="2735135"/>
    <lineage>
        <taxon>Bacteria</taxon>
        <taxon>Pseudomonadati</taxon>
        <taxon>Pseudomonadota</taxon>
        <taxon>Alphaproteobacteria</taxon>
        <taxon>Rhodospirillales</taxon>
        <taxon>Azospirillaceae</taxon>
        <taxon>Azospirillum</taxon>
    </lineage>
</organism>
<feature type="domain" description="PAS" evidence="6">
    <location>
        <begin position="13"/>
        <end position="50"/>
    </location>
</feature>
<dbReference type="PROSITE" id="PS50111">
    <property type="entry name" value="CHEMOTAXIS_TRANSDUC_2"/>
    <property type="match status" value="1"/>
</dbReference>
<dbReference type="InterPro" id="IPR009875">
    <property type="entry name" value="PilZ_domain"/>
</dbReference>
<comment type="similarity">
    <text evidence="2">Belongs to the methyl-accepting chemotaxis (MCP) protein family.</text>
</comment>
<dbReference type="NCBIfam" id="TIGR00229">
    <property type="entry name" value="sensory_box"/>
    <property type="match status" value="1"/>
</dbReference>
<keyword evidence="4" id="KW-0812">Transmembrane</keyword>
<dbReference type="RefSeq" id="WP_180281444.1">
    <property type="nucleotide sequence ID" value="NZ_JABFDB010000004.1"/>
</dbReference>
<dbReference type="InterPro" id="IPR004090">
    <property type="entry name" value="Chemotax_Me-accpt_rcpt"/>
</dbReference>
<evidence type="ECO:0000259" key="6">
    <source>
        <dbReference type="PROSITE" id="PS50112"/>
    </source>
</evidence>
<evidence type="ECO:0000259" key="5">
    <source>
        <dbReference type="PROSITE" id="PS50111"/>
    </source>
</evidence>
<dbReference type="SUPFAM" id="SSF55785">
    <property type="entry name" value="PYP-like sensor domain (PAS domain)"/>
    <property type="match status" value="1"/>
</dbReference>
<dbReference type="CDD" id="cd00130">
    <property type="entry name" value="PAS"/>
    <property type="match status" value="1"/>
</dbReference>
<dbReference type="InterPro" id="IPR000014">
    <property type="entry name" value="PAS"/>
</dbReference>
<dbReference type="Pfam" id="PF00015">
    <property type="entry name" value="MCPsignal"/>
    <property type="match status" value="1"/>
</dbReference>
<evidence type="ECO:0000256" key="3">
    <source>
        <dbReference type="PROSITE-ProRule" id="PRU00284"/>
    </source>
</evidence>
<dbReference type="PANTHER" id="PTHR32089">
    <property type="entry name" value="METHYL-ACCEPTING CHEMOTAXIS PROTEIN MCPB"/>
    <property type="match status" value="1"/>
</dbReference>
<dbReference type="SUPFAM" id="SSF58104">
    <property type="entry name" value="Methyl-accepting chemotaxis protein (MCP) signaling domain"/>
    <property type="match status" value="1"/>
</dbReference>
<proteinExistence type="inferred from homology"/>
<dbReference type="Gene3D" id="2.40.10.220">
    <property type="entry name" value="predicted glycosyltransferase like domains"/>
    <property type="match status" value="1"/>
</dbReference>
<dbReference type="Proteomes" id="UP000584642">
    <property type="component" value="Unassembled WGS sequence"/>
</dbReference>
<feature type="transmembrane region" description="Helical" evidence="4">
    <location>
        <begin position="223"/>
        <end position="247"/>
    </location>
</feature>
<dbReference type="SUPFAM" id="SSF141371">
    <property type="entry name" value="PilZ domain-like"/>
    <property type="match status" value="1"/>
</dbReference>
<dbReference type="PANTHER" id="PTHR32089:SF74">
    <property type="entry name" value="METHYL-ACCEPTING CHEMOTAXIS PROTEIN AER"/>
    <property type="match status" value="1"/>
</dbReference>
<name>A0ABX2T8V1_9PROT</name>
<gene>
    <name evidence="8" type="ORF">HND93_08100</name>
</gene>
<dbReference type="Pfam" id="PF08447">
    <property type="entry name" value="PAS_3"/>
    <property type="match status" value="1"/>
</dbReference>
<dbReference type="Gene3D" id="3.30.450.20">
    <property type="entry name" value="PAS domain"/>
    <property type="match status" value="1"/>
</dbReference>
<evidence type="ECO:0000313" key="8">
    <source>
        <dbReference type="EMBL" id="NYZ19671.1"/>
    </source>
</evidence>
<accession>A0ABX2T8V1</accession>
<dbReference type="PROSITE" id="PS50112">
    <property type="entry name" value="PAS"/>
    <property type="match status" value="1"/>
</dbReference>
<dbReference type="EMBL" id="JABFDB010000004">
    <property type="protein sequence ID" value="NYZ19671.1"/>
    <property type="molecule type" value="Genomic_DNA"/>
</dbReference>
<evidence type="ECO:0000256" key="4">
    <source>
        <dbReference type="SAM" id="Phobius"/>
    </source>
</evidence>
<keyword evidence="4" id="KW-1133">Transmembrane helix</keyword>
<feature type="transmembrane region" description="Helical" evidence="4">
    <location>
        <begin position="168"/>
        <end position="188"/>
    </location>
</feature>
<protein>
    <submittedName>
        <fullName evidence="8">PAS domain-containing protein</fullName>
    </submittedName>
</protein>
<evidence type="ECO:0000256" key="1">
    <source>
        <dbReference type="ARBA" id="ARBA00023224"/>
    </source>
</evidence>
<evidence type="ECO:0000313" key="9">
    <source>
        <dbReference type="Proteomes" id="UP000584642"/>
    </source>
</evidence>
<evidence type="ECO:0000259" key="7">
    <source>
        <dbReference type="PROSITE" id="PS50885"/>
    </source>
</evidence>
<keyword evidence="4" id="KW-0472">Membrane</keyword>
<keyword evidence="9" id="KW-1185">Reference proteome</keyword>
<dbReference type="InterPro" id="IPR013655">
    <property type="entry name" value="PAS_fold_3"/>
</dbReference>
<dbReference type="Pfam" id="PF07238">
    <property type="entry name" value="PilZ"/>
    <property type="match status" value="1"/>
</dbReference>
<dbReference type="InterPro" id="IPR004089">
    <property type="entry name" value="MCPsignal_dom"/>
</dbReference>
<keyword evidence="1 3" id="KW-0807">Transducer</keyword>
<dbReference type="SMART" id="SM00283">
    <property type="entry name" value="MA"/>
    <property type="match status" value="1"/>
</dbReference>
<evidence type="ECO:0000256" key="2">
    <source>
        <dbReference type="ARBA" id="ARBA00029447"/>
    </source>
</evidence>
<dbReference type="SMART" id="SM00091">
    <property type="entry name" value="PAS"/>
    <property type="match status" value="1"/>
</dbReference>
<comment type="caution">
    <text evidence="8">The sequence shown here is derived from an EMBL/GenBank/DDBJ whole genome shotgun (WGS) entry which is preliminary data.</text>
</comment>
<dbReference type="Gene3D" id="1.10.287.950">
    <property type="entry name" value="Methyl-accepting chemotaxis protein"/>
    <property type="match status" value="1"/>
</dbReference>
<reference evidence="8 9" key="1">
    <citation type="submission" date="2020-05" db="EMBL/GenBank/DDBJ databases">
        <title>Azospirillum oleiclasticum sp. nov, a nitrogen-fixing and heavy crude oil-emulsifying bacterium isolated from the crude oil of Yumen Oilfield.</title>
        <authorList>
            <person name="Wu D."/>
            <person name="Cai M."/>
            <person name="Zhang X."/>
        </authorList>
    </citation>
    <scope>NUCLEOTIDE SEQUENCE [LARGE SCALE GENOMIC DNA]</scope>
    <source>
        <strain evidence="8 9">ROY-1-1-2</strain>
    </source>
</reference>
<dbReference type="InterPro" id="IPR003660">
    <property type="entry name" value="HAMP_dom"/>
</dbReference>